<dbReference type="InterPro" id="IPR050546">
    <property type="entry name" value="Glycosyl_Hydrlase_16"/>
</dbReference>
<evidence type="ECO:0000259" key="2">
    <source>
        <dbReference type="PROSITE" id="PS51762"/>
    </source>
</evidence>
<feature type="transmembrane region" description="Helical" evidence="1">
    <location>
        <begin position="82"/>
        <end position="103"/>
    </location>
</feature>
<dbReference type="SUPFAM" id="SSF49899">
    <property type="entry name" value="Concanavalin A-like lectins/glucanases"/>
    <property type="match status" value="1"/>
</dbReference>
<gene>
    <name evidence="3" type="ORF">A1O3_08954</name>
</gene>
<proteinExistence type="predicted"/>
<accession>W9XG33</accession>
<dbReference type="InterPro" id="IPR000757">
    <property type="entry name" value="Beta-glucanase-like"/>
</dbReference>
<evidence type="ECO:0000313" key="3">
    <source>
        <dbReference type="EMBL" id="EXJ79452.1"/>
    </source>
</evidence>
<comment type="caution">
    <text evidence="3">The sequence shown here is derived from an EMBL/GenBank/DDBJ whole genome shotgun (WGS) entry which is preliminary data.</text>
</comment>
<dbReference type="PROSITE" id="PS51762">
    <property type="entry name" value="GH16_2"/>
    <property type="match status" value="1"/>
</dbReference>
<reference evidence="3 4" key="1">
    <citation type="submission" date="2013-03" db="EMBL/GenBank/DDBJ databases">
        <title>The Genome Sequence of Capronia epimyces CBS 606.96.</title>
        <authorList>
            <consortium name="The Broad Institute Genomics Platform"/>
            <person name="Cuomo C."/>
            <person name="de Hoog S."/>
            <person name="Gorbushina A."/>
            <person name="Walker B."/>
            <person name="Young S.K."/>
            <person name="Zeng Q."/>
            <person name="Gargeya S."/>
            <person name="Fitzgerald M."/>
            <person name="Haas B."/>
            <person name="Abouelleil A."/>
            <person name="Allen A.W."/>
            <person name="Alvarado L."/>
            <person name="Arachchi H.M."/>
            <person name="Berlin A.M."/>
            <person name="Chapman S.B."/>
            <person name="Gainer-Dewar J."/>
            <person name="Goldberg J."/>
            <person name="Griggs A."/>
            <person name="Gujja S."/>
            <person name="Hansen M."/>
            <person name="Howarth C."/>
            <person name="Imamovic A."/>
            <person name="Ireland A."/>
            <person name="Larimer J."/>
            <person name="McCowan C."/>
            <person name="Murphy C."/>
            <person name="Pearson M."/>
            <person name="Poon T.W."/>
            <person name="Priest M."/>
            <person name="Roberts A."/>
            <person name="Saif S."/>
            <person name="Shea T."/>
            <person name="Sisk P."/>
            <person name="Sykes S."/>
            <person name="Wortman J."/>
            <person name="Nusbaum C."/>
            <person name="Birren B."/>
        </authorList>
    </citation>
    <scope>NUCLEOTIDE SEQUENCE [LARGE SCALE GENOMIC DNA]</scope>
    <source>
        <strain evidence="3 4">CBS 606.96</strain>
    </source>
</reference>
<dbReference type="FunFam" id="2.60.120.200:FF:000178">
    <property type="entry name" value="Glycoside hydrolase family 16 protein"/>
    <property type="match status" value="1"/>
</dbReference>
<protein>
    <recommendedName>
        <fullName evidence="2">GH16 domain-containing protein</fullName>
    </recommendedName>
</protein>
<evidence type="ECO:0000313" key="4">
    <source>
        <dbReference type="Proteomes" id="UP000019478"/>
    </source>
</evidence>
<dbReference type="STRING" id="1182542.W9XG33"/>
<dbReference type="GO" id="GO:0004553">
    <property type="term" value="F:hydrolase activity, hydrolyzing O-glycosyl compounds"/>
    <property type="evidence" value="ECO:0007669"/>
    <property type="project" value="InterPro"/>
</dbReference>
<dbReference type="AlphaFoldDB" id="W9XG33"/>
<feature type="domain" description="GH16" evidence="2">
    <location>
        <begin position="70"/>
        <end position="447"/>
    </location>
</feature>
<dbReference type="Gene3D" id="2.60.120.200">
    <property type="match status" value="1"/>
</dbReference>
<dbReference type="PANTHER" id="PTHR10963">
    <property type="entry name" value="GLYCOSYL HYDROLASE-RELATED"/>
    <property type="match status" value="1"/>
</dbReference>
<dbReference type="GO" id="GO:0005975">
    <property type="term" value="P:carbohydrate metabolic process"/>
    <property type="evidence" value="ECO:0007669"/>
    <property type="project" value="InterPro"/>
</dbReference>
<dbReference type="HOGENOM" id="CLU_019533_1_2_1"/>
<keyword evidence="1" id="KW-0812">Transmembrane</keyword>
<evidence type="ECO:0000256" key="1">
    <source>
        <dbReference type="SAM" id="Phobius"/>
    </source>
</evidence>
<sequence>MSVEATPRAGTPDSAMATAVSQHKKSANPFLTPYASEYPSRNTSSAALHQTMLTQRYFHSRRVKKGQVERPWTKIKDPREKWVTIIPIIGLLVGVSIAGLLVWDGLRSVVNHKYCPVYLEDFANGLDSKVWTKEAEVGGFGNGQFEQTTTTDENVFVQDGMLHIKPTLQDPKLVTTNNVINLLADGICSSSVWSDCITGTNTTNGTIVNPVKSGRINTKKGAAIRYGRIEVEAKLPQGDWLWPAIWLLPVESKYGEWPQSGEIDIAESRGNNHTYPSGGNDIISSALHWGPNDANDAWWRTNVKRNALHTTFAKRFHTFGLEWSEKYIFTYIDTRLLQVLYTNFNEPLWQRGHFPLSDSNGTRLVDPWSQTGNAATPFDQDFYLILNVAVGGTNGWFQDGKNGKPWVDASPTAKKDFWNARDTWFSTWKEGGEMVVKSVKMWQQQGYKGCQ</sequence>
<dbReference type="InterPro" id="IPR013320">
    <property type="entry name" value="ConA-like_dom_sf"/>
</dbReference>
<dbReference type="RefSeq" id="XP_007737240.1">
    <property type="nucleotide sequence ID" value="XM_007739050.1"/>
</dbReference>
<dbReference type="PANTHER" id="PTHR10963:SF62">
    <property type="entry name" value="GLUCAN 1,3-BETA-GLUCOSIDASE"/>
    <property type="match status" value="1"/>
</dbReference>
<keyword evidence="1" id="KW-1133">Transmembrane helix</keyword>
<dbReference type="Proteomes" id="UP000019478">
    <property type="component" value="Unassembled WGS sequence"/>
</dbReference>
<dbReference type="EMBL" id="AMGY01000008">
    <property type="protein sequence ID" value="EXJ79452.1"/>
    <property type="molecule type" value="Genomic_DNA"/>
</dbReference>
<organism evidence="3 4">
    <name type="scientific">Capronia epimyces CBS 606.96</name>
    <dbReference type="NCBI Taxonomy" id="1182542"/>
    <lineage>
        <taxon>Eukaryota</taxon>
        <taxon>Fungi</taxon>
        <taxon>Dikarya</taxon>
        <taxon>Ascomycota</taxon>
        <taxon>Pezizomycotina</taxon>
        <taxon>Eurotiomycetes</taxon>
        <taxon>Chaetothyriomycetidae</taxon>
        <taxon>Chaetothyriales</taxon>
        <taxon>Herpotrichiellaceae</taxon>
        <taxon>Capronia</taxon>
    </lineage>
</organism>
<dbReference type="Pfam" id="PF00722">
    <property type="entry name" value="Glyco_hydro_16"/>
    <property type="match status" value="1"/>
</dbReference>
<dbReference type="eggNOG" id="ENOG502QRX5">
    <property type="taxonomic scope" value="Eukaryota"/>
</dbReference>
<keyword evidence="1" id="KW-0472">Membrane</keyword>
<name>W9XG33_9EURO</name>
<dbReference type="OrthoDB" id="4781at2759"/>
<keyword evidence="4" id="KW-1185">Reference proteome</keyword>
<dbReference type="GeneID" id="19173040"/>